<keyword evidence="1" id="KW-1133">Transmembrane helix</keyword>
<evidence type="ECO:0000313" key="3">
    <source>
        <dbReference type="Proteomes" id="UP000561369"/>
    </source>
</evidence>
<dbReference type="AlphaFoldDB" id="A0A7Y8GCR1"/>
<evidence type="ECO:0000256" key="1">
    <source>
        <dbReference type="SAM" id="Phobius"/>
    </source>
</evidence>
<proteinExistence type="predicted"/>
<dbReference type="Proteomes" id="UP000561369">
    <property type="component" value="Unassembled WGS sequence"/>
</dbReference>
<dbReference type="EMBL" id="JACAQV010000010">
    <property type="protein sequence ID" value="NWF08281.1"/>
    <property type="molecule type" value="Genomic_DNA"/>
</dbReference>
<name>A0A7Y8GCR1_9PSED</name>
<keyword evidence="1" id="KW-0472">Membrane</keyword>
<sequence>MSIEFDIKNDLALLELLSNADHQDLDALVDVLTDAGGGRVALSKSSKVAMSEAKSSKFYDEDIIKLIISELQHFGGNSLVNLARGDGVDYREVVADVASYLGVRVTSHESVVTMEGKILAQLFAKTWQEMGPAERERHSADARGFNADGTYNFALLKALMMNGGTVSSLQGLFFAPQFLKMLGSGALAGRFLAGGLAGIAGMVGWVAYKATGEALRVTIPCVALIGIIRHKQLVAP</sequence>
<dbReference type="RefSeq" id="WP_177024124.1">
    <property type="nucleotide sequence ID" value="NZ_JACAQV010000010.1"/>
</dbReference>
<accession>A0A7Y8GCR1</accession>
<keyword evidence="1" id="KW-0812">Transmembrane</keyword>
<comment type="caution">
    <text evidence="2">The sequence shown here is derived from an EMBL/GenBank/DDBJ whole genome shotgun (WGS) entry which is preliminary data.</text>
</comment>
<gene>
    <name evidence="2" type="ORF">HX810_11475</name>
</gene>
<reference evidence="2 3" key="1">
    <citation type="submission" date="2020-04" db="EMBL/GenBank/DDBJ databases">
        <title>Molecular characterization of pseudomonads from Agaricus bisporus reveal novel blotch 2 pathogens in Western Europe.</title>
        <authorList>
            <person name="Taparia T."/>
            <person name="Krijger M."/>
            <person name="Haynes E."/>
            <person name="Elpinstone J.G."/>
            <person name="Noble R."/>
            <person name="Van Der Wolf J."/>
        </authorList>
    </citation>
    <scope>NUCLEOTIDE SEQUENCE [LARGE SCALE GENOMIC DNA]</scope>
    <source>
        <strain evidence="2 3">IPO3765</strain>
    </source>
</reference>
<feature type="transmembrane region" description="Helical" evidence="1">
    <location>
        <begin position="187"/>
        <end position="208"/>
    </location>
</feature>
<evidence type="ECO:0008006" key="4">
    <source>
        <dbReference type="Google" id="ProtNLM"/>
    </source>
</evidence>
<evidence type="ECO:0000313" key="2">
    <source>
        <dbReference type="EMBL" id="NWF08281.1"/>
    </source>
</evidence>
<protein>
    <recommendedName>
        <fullName evidence="4">DUF3944 domain-containing protein</fullName>
    </recommendedName>
</protein>
<organism evidence="2 3">
    <name type="scientific">Pseudomonas salomonii</name>
    <dbReference type="NCBI Taxonomy" id="191391"/>
    <lineage>
        <taxon>Bacteria</taxon>
        <taxon>Pseudomonadati</taxon>
        <taxon>Pseudomonadota</taxon>
        <taxon>Gammaproteobacteria</taxon>
        <taxon>Pseudomonadales</taxon>
        <taxon>Pseudomonadaceae</taxon>
        <taxon>Pseudomonas</taxon>
    </lineage>
</organism>